<dbReference type="InterPro" id="IPR052718">
    <property type="entry name" value="NmrA-type_oxidoreductase"/>
</dbReference>
<dbReference type="STRING" id="1415166.NONO_c71230"/>
<dbReference type="Gene3D" id="3.40.50.720">
    <property type="entry name" value="NAD(P)-binding Rossmann-like Domain"/>
    <property type="match status" value="1"/>
</dbReference>
<gene>
    <name evidence="2" type="ORF">NONO_c71230</name>
</gene>
<organism evidence="2 3">
    <name type="scientific">Nocardia nova SH22a</name>
    <dbReference type="NCBI Taxonomy" id="1415166"/>
    <lineage>
        <taxon>Bacteria</taxon>
        <taxon>Bacillati</taxon>
        <taxon>Actinomycetota</taxon>
        <taxon>Actinomycetes</taxon>
        <taxon>Mycobacteriales</taxon>
        <taxon>Nocardiaceae</taxon>
        <taxon>Nocardia</taxon>
    </lineage>
</organism>
<dbReference type="EMBL" id="CP006850">
    <property type="protein sequence ID" value="AHH21884.1"/>
    <property type="molecule type" value="Genomic_DNA"/>
</dbReference>
<dbReference type="CDD" id="cd05269">
    <property type="entry name" value="TMR_SDR_a"/>
    <property type="match status" value="1"/>
</dbReference>
<protein>
    <submittedName>
        <fullName evidence="2">NmrA family protein</fullName>
    </submittedName>
</protein>
<accession>W5TRX3</accession>
<name>W5TRX3_9NOCA</name>
<evidence type="ECO:0000313" key="3">
    <source>
        <dbReference type="Proteomes" id="UP000019150"/>
    </source>
</evidence>
<dbReference type="Proteomes" id="UP000019150">
    <property type="component" value="Chromosome"/>
</dbReference>
<evidence type="ECO:0000313" key="2">
    <source>
        <dbReference type="EMBL" id="AHH21884.1"/>
    </source>
</evidence>
<feature type="domain" description="NmrA-like" evidence="1">
    <location>
        <begin position="2"/>
        <end position="237"/>
    </location>
</feature>
<dbReference type="Gene3D" id="3.90.25.10">
    <property type="entry name" value="UDP-galactose 4-epimerase, domain 1"/>
    <property type="match status" value="1"/>
</dbReference>
<dbReference type="InterPro" id="IPR008030">
    <property type="entry name" value="NmrA-like"/>
</dbReference>
<reference evidence="2 3" key="1">
    <citation type="journal article" date="2014" name="Appl. Environ. Microbiol.">
        <title>Insights into the Microbial Degradation of Rubber and Gutta-Percha by Analysis of the Complete Genome of Nocardia nova SH22a.</title>
        <authorList>
            <person name="Luo Q."/>
            <person name="Hiessl S."/>
            <person name="Poehlein A."/>
            <person name="Daniel R."/>
            <person name="Steinbuchel A."/>
        </authorList>
    </citation>
    <scope>NUCLEOTIDE SEQUENCE [LARGE SCALE GENOMIC DNA]</scope>
    <source>
        <strain evidence="2">SH22a</strain>
    </source>
</reference>
<dbReference type="OrthoDB" id="5510591at2"/>
<dbReference type="AlphaFoldDB" id="W5TRX3"/>
<sequence>MTVAVTGASGQLGRLAVEALSNRNAGPVVAIVRDPGKVRDLAERGAEVRQASYDDPQALERALQGVDRVLLVSGNEFGKRVEQHGNVVRAAERAGVELLAYTSIPRAEQNPMILAQEHRGTEEVVSKSAVPHVILRNSWYWENYLNGVEATLESGVLYGAAGDGLVAGAARADYAEAAAVVLTTDGHAGQVYELGGDEHLTLTDVAQAISAASGKQVRYLDLPQDELAAGLEKAGVPGDFAQVLADSDAGLRAGWLDVTSGDLQRLIGRASTSAAEVLGKALAG</sequence>
<proteinExistence type="predicted"/>
<dbReference type="SUPFAM" id="SSF51735">
    <property type="entry name" value="NAD(P)-binding Rossmann-fold domains"/>
    <property type="match status" value="1"/>
</dbReference>
<dbReference type="HOGENOM" id="CLU_007383_10_4_11"/>
<dbReference type="PATRIC" id="fig|1415166.3.peg.7311"/>
<keyword evidence="3" id="KW-1185">Reference proteome</keyword>
<dbReference type="PANTHER" id="PTHR47129">
    <property type="entry name" value="QUINONE OXIDOREDUCTASE 2"/>
    <property type="match status" value="1"/>
</dbReference>
<dbReference type="RefSeq" id="WP_025353167.1">
    <property type="nucleotide sequence ID" value="NZ_CP006850.1"/>
</dbReference>
<dbReference type="eggNOG" id="COG0702">
    <property type="taxonomic scope" value="Bacteria"/>
</dbReference>
<dbReference type="KEGG" id="nno:NONO_c71230"/>
<evidence type="ECO:0000259" key="1">
    <source>
        <dbReference type="Pfam" id="PF05368"/>
    </source>
</evidence>
<dbReference type="PANTHER" id="PTHR47129:SF1">
    <property type="entry name" value="NMRA-LIKE DOMAIN-CONTAINING PROTEIN"/>
    <property type="match status" value="1"/>
</dbReference>
<dbReference type="Pfam" id="PF05368">
    <property type="entry name" value="NmrA"/>
    <property type="match status" value="1"/>
</dbReference>
<dbReference type="InterPro" id="IPR036291">
    <property type="entry name" value="NAD(P)-bd_dom_sf"/>
</dbReference>